<dbReference type="EMBL" id="FXUF01000001">
    <property type="protein sequence ID" value="SMP39087.1"/>
    <property type="molecule type" value="Genomic_DNA"/>
</dbReference>
<dbReference type="InterPro" id="IPR001345">
    <property type="entry name" value="PG/BPGM_mutase_AS"/>
</dbReference>
<name>A0AA46AHE3_9CLOT</name>
<feature type="active site" description="Proton donor/acceptor" evidence="1">
    <location>
        <position position="83"/>
    </location>
</feature>
<feature type="binding site" evidence="2">
    <location>
        <begin position="7"/>
        <end position="14"/>
    </location>
    <ligand>
        <name>substrate</name>
    </ligand>
</feature>
<proteinExistence type="predicted"/>
<evidence type="ECO:0000256" key="1">
    <source>
        <dbReference type="PIRSR" id="PIRSR613078-1"/>
    </source>
</evidence>
<evidence type="ECO:0000313" key="3">
    <source>
        <dbReference type="EMBL" id="SMP39087.1"/>
    </source>
</evidence>
<sequence length="212" mass="24165">MKIMLIRHGETNHNLENRMSGWTEAVLSDKGIRQAEALGRCLAGENPDKVITSGMKRADHTAQLVFPTALQQNRIEIMENLKEMHFGTLEGMTMDEIRDQHIDEYTQLMEKRGRYTFPSGESLYSFHHRASEAAKELLICSKKANACQIAVVAHSGTIRSLLAHWIANDWQAHWRFQIDHCSISVISFHDSFPVLQRCNDTHHLTDLNDLSG</sequence>
<dbReference type="SUPFAM" id="SSF53254">
    <property type="entry name" value="Phosphoglycerate mutase-like"/>
    <property type="match status" value="1"/>
</dbReference>
<reference evidence="3" key="1">
    <citation type="submission" date="2017-05" db="EMBL/GenBank/DDBJ databases">
        <authorList>
            <person name="Varghese N."/>
            <person name="Submissions S."/>
        </authorList>
    </citation>
    <scope>NUCLEOTIDE SEQUENCE</scope>
    <source>
        <strain evidence="3">Su22</strain>
    </source>
</reference>
<evidence type="ECO:0000256" key="2">
    <source>
        <dbReference type="PIRSR" id="PIRSR613078-2"/>
    </source>
</evidence>
<dbReference type="InterPro" id="IPR050275">
    <property type="entry name" value="PGM_Phosphatase"/>
</dbReference>
<dbReference type="CDD" id="cd07067">
    <property type="entry name" value="HP_PGM_like"/>
    <property type="match status" value="1"/>
</dbReference>
<dbReference type="PANTHER" id="PTHR48100">
    <property type="entry name" value="BROAD-SPECIFICITY PHOSPHATASE YOR283W-RELATED"/>
    <property type="match status" value="1"/>
</dbReference>
<evidence type="ECO:0000313" key="4">
    <source>
        <dbReference type="Proteomes" id="UP001158066"/>
    </source>
</evidence>
<feature type="active site" description="Tele-phosphohistidine intermediate" evidence="1">
    <location>
        <position position="8"/>
    </location>
</feature>
<dbReference type="InterPro" id="IPR013078">
    <property type="entry name" value="His_Pase_superF_clade-1"/>
</dbReference>
<dbReference type="Proteomes" id="UP001158066">
    <property type="component" value="Unassembled WGS sequence"/>
</dbReference>
<accession>A0AA46AHE3</accession>
<dbReference type="Gene3D" id="3.40.50.1240">
    <property type="entry name" value="Phosphoglycerate mutase-like"/>
    <property type="match status" value="1"/>
</dbReference>
<dbReference type="RefSeq" id="WP_283407548.1">
    <property type="nucleotide sequence ID" value="NZ_FXUF01000001.1"/>
</dbReference>
<gene>
    <name evidence="3" type="ORF">SAMN06296020_101187</name>
</gene>
<organism evidence="3 4">
    <name type="scientific">Anoxynatronum buryatiense</name>
    <dbReference type="NCBI Taxonomy" id="489973"/>
    <lineage>
        <taxon>Bacteria</taxon>
        <taxon>Bacillati</taxon>
        <taxon>Bacillota</taxon>
        <taxon>Clostridia</taxon>
        <taxon>Eubacteriales</taxon>
        <taxon>Clostridiaceae</taxon>
        <taxon>Anoxynatronum</taxon>
    </lineage>
</organism>
<comment type="caution">
    <text evidence="3">The sequence shown here is derived from an EMBL/GenBank/DDBJ whole genome shotgun (WGS) entry which is preliminary data.</text>
</comment>
<feature type="binding site" evidence="2">
    <location>
        <position position="57"/>
    </location>
    <ligand>
        <name>substrate</name>
    </ligand>
</feature>
<dbReference type="GO" id="GO:0016791">
    <property type="term" value="F:phosphatase activity"/>
    <property type="evidence" value="ECO:0007669"/>
    <property type="project" value="TreeGrafter"/>
</dbReference>
<dbReference type="PROSITE" id="PS00175">
    <property type="entry name" value="PG_MUTASE"/>
    <property type="match status" value="1"/>
</dbReference>
<dbReference type="InterPro" id="IPR029033">
    <property type="entry name" value="His_PPase_superfam"/>
</dbReference>
<dbReference type="AlphaFoldDB" id="A0AA46AHE3"/>
<dbReference type="SMART" id="SM00855">
    <property type="entry name" value="PGAM"/>
    <property type="match status" value="1"/>
</dbReference>
<dbReference type="Pfam" id="PF00300">
    <property type="entry name" value="His_Phos_1"/>
    <property type="match status" value="1"/>
</dbReference>
<keyword evidence="4" id="KW-1185">Reference proteome</keyword>
<protein>
    <submittedName>
        <fullName evidence="3">Alpha-ribazole phosphatase</fullName>
    </submittedName>
</protein>